<gene>
    <name evidence="1" type="ORF">CBG50_07050</name>
    <name evidence="2" type="ORF">CBG54_12465</name>
</gene>
<reference evidence="1 3" key="1">
    <citation type="submission" date="2017-06" db="EMBL/GenBank/DDBJ databases">
        <title>Draft genome sequence of Fusobacterium nucleatum subsp. polymorphum KCOM 1260 (=ChDC F218).</title>
        <authorList>
            <person name="Kook J.-K."/>
            <person name="Park S.-N."/>
            <person name="Lim Y.K."/>
            <person name="Roh H."/>
        </authorList>
    </citation>
    <scope>NUCLEOTIDE SEQUENCE [LARGE SCALE GENOMIC DNA]</scope>
    <source>
        <strain evidence="1">KCOM 1260</strain>
        <strain evidence="3">KCOM 1260 (ChDC F218)</strain>
    </source>
</reference>
<evidence type="ECO:0000313" key="3">
    <source>
        <dbReference type="Proteomes" id="UP000196759"/>
    </source>
</evidence>
<organism evidence="1 3">
    <name type="scientific">Fusobacterium nucleatum subsp. polymorphum</name>
    <name type="common">Fusobacterium polymorphum</name>
    <dbReference type="NCBI Taxonomy" id="76857"/>
    <lineage>
        <taxon>Bacteria</taxon>
        <taxon>Fusobacteriati</taxon>
        <taxon>Fusobacteriota</taxon>
        <taxon>Fusobacteriia</taxon>
        <taxon>Fusobacteriales</taxon>
        <taxon>Fusobacteriaceae</taxon>
        <taxon>Fusobacterium</taxon>
    </lineage>
</organism>
<dbReference type="Proteomes" id="UP000196759">
    <property type="component" value="Chromosome"/>
</dbReference>
<proteinExistence type="predicted"/>
<evidence type="ECO:0000313" key="2">
    <source>
        <dbReference type="EMBL" id="PHI03803.1"/>
    </source>
</evidence>
<dbReference type="AlphaFoldDB" id="A0A1Z3CHH1"/>
<dbReference type="Proteomes" id="UP000224182">
    <property type="component" value="Unassembled WGS sequence"/>
</dbReference>
<sequence>MQSILKEISKKFLEELEDKKNGEKDKKFLEENSKNIYDEKDEIEKLYDEGKNQIGCNLFGESYIPKFDEEFSNLKKEEKSKEKIGEK</sequence>
<name>A0A1Z3CHH1_FUSNP</name>
<dbReference type="RefSeq" id="WP_088337318.1">
    <property type="nucleotide sequence ID" value="NZ_CP021934.1"/>
</dbReference>
<keyword evidence="3" id="KW-1185">Reference proteome</keyword>
<reference evidence="2 4" key="2">
    <citation type="submission" date="2017-06" db="EMBL/GenBank/DDBJ databases">
        <title>Draft genome sequence of Fusobacterium nucleatum subsp. polymorphum KCOM 1271 (=ChDC F305).</title>
        <authorList>
            <person name="Kook J.-K."/>
            <person name="Park S.-N."/>
            <person name="Lim Y.K."/>
            <person name="Roh H."/>
        </authorList>
    </citation>
    <scope>NUCLEOTIDE SEQUENCE [LARGE SCALE GENOMIC DNA]</scope>
    <source>
        <strain evidence="2">KCOM 1271</strain>
        <strain evidence="4">KCOM 1271 (ChDC F305)</strain>
    </source>
</reference>
<accession>A0A1Z3CHH1</accession>
<evidence type="ECO:0000313" key="4">
    <source>
        <dbReference type="Proteomes" id="UP000224182"/>
    </source>
</evidence>
<evidence type="ECO:0000313" key="1">
    <source>
        <dbReference type="EMBL" id="ASC03078.1"/>
    </source>
</evidence>
<dbReference type="EMBL" id="NIRN01000002">
    <property type="protein sequence ID" value="PHI03803.1"/>
    <property type="molecule type" value="Genomic_DNA"/>
</dbReference>
<protein>
    <submittedName>
        <fullName evidence="1">Uncharacterized protein</fullName>
    </submittedName>
</protein>
<dbReference type="EMBL" id="CP021934">
    <property type="protein sequence ID" value="ASC03078.1"/>
    <property type="molecule type" value="Genomic_DNA"/>
</dbReference>